<evidence type="ECO:0000313" key="2">
    <source>
        <dbReference type="EMBL" id="VWP00375.1"/>
    </source>
</evidence>
<dbReference type="SUPFAM" id="SSF50129">
    <property type="entry name" value="GroES-like"/>
    <property type="match status" value="1"/>
</dbReference>
<dbReference type="InterPro" id="IPR020843">
    <property type="entry name" value="ER"/>
</dbReference>
<dbReference type="EC" id="5.2.1.8" evidence="2"/>
<feature type="domain" description="Enoyl reductase (ER)" evidence="1">
    <location>
        <begin position="16"/>
        <end position="357"/>
    </location>
</feature>
<dbReference type="Gene3D" id="3.40.50.720">
    <property type="entry name" value="NAD(P)-binding Rossmann-like Domain"/>
    <property type="match status" value="1"/>
</dbReference>
<dbReference type="InterPro" id="IPR013154">
    <property type="entry name" value="ADH-like_N"/>
</dbReference>
<dbReference type="Gene3D" id="3.90.180.10">
    <property type="entry name" value="Medium-chain alcohol dehydrogenases, catalytic domain"/>
    <property type="match status" value="1"/>
</dbReference>
<keyword evidence="2" id="KW-0413">Isomerase</keyword>
<sequence>MAPTTQKALIIPVEKGPQKLVTDWPVPKPGPADVLVKLVSAAVNPVDAYIPIAGGLGLVNTWPLVNGIDGAGIVEEVGAEVTNVAKGDKVFFMGGFNNRRATFQEYAVYVASRVAKIPENITFDQASTISLCLATVVTAIWADEEGAKSVQLTPPWEANGKTKYAGKAALILAGSTSVGQYAIQCARMQGFSPIITTASPKHTAFLQSLGATHIIDRSRSSAEITAALPALTGGKPIEYVYDSFGRDRDAQRLGFGVLAPGGAFVTVNPRDPEYIADLVEESEKKGEGKRVARAFGSYDIPGNGKLGDEIFSRLPGWLETGVLVPSRVEVLPNGLAGIDAGCEKLLKGQVSGAKLVVHISETP</sequence>
<protein>
    <submittedName>
        <fullName evidence="2">Peptidyl-prolyl cis-trans isomerase (PPIase) (EC)</fullName>
        <ecNumber evidence="2">5.2.1.8</ecNumber>
    </submittedName>
</protein>
<organism evidence="2">
    <name type="scientific">Ganoderma boninense</name>
    <dbReference type="NCBI Taxonomy" id="34458"/>
    <lineage>
        <taxon>Eukaryota</taxon>
        <taxon>Fungi</taxon>
        <taxon>Dikarya</taxon>
        <taxon>Basidiomycota</taxon>
        <taxon>Agaricomycotina</taxon>
        <taxon>Agaricomycetes</taxon>
        <taxon>Polyporales</taxon>
        <taxon>Polyporaceae</taxon>
        <taxon>Ganoderma</taxon>
    </lineage>
</organism>
<dbReference type="InterPro" id="IPR013149">
    <property type="entry name" value="ADH-like_C"/>
</dbReference>
<dbReference type="InterPro" id="IPR047122">
    <property type="entry name" value="Trans-enoyl_RdTase-like"/>
</dbReference>
<dbReference type="GO" id="GO:0016651">
    <property type="term" value="F:oxidoreductase activity, acting on NAD(P)H"/>
    <property type="evidence" value="ECO:0007669"/>
    <property type="project" value="InterPro"/>
</dbReference>
<dbReference type="CDD" id="cd08249">
    <property type="entry name" value="enoyl_reductase_like"/>
    <property type="match status" value="1"/>
</dbReference>
<dbReference type="Pfam" id="PF00107">
    <property type="entry name" value="ADH_zinc_N"/>
    <property type="match status" value="1"/>
</dbReference>
<dbReference type="SUPFAM" id="SSF51735">
    <property type="entry name" value="NAD(P)-binding Rossmann-fold domains"/>
    <property type="match status" value="1"/>
</dbReference>
<dbReference type="Pfam" id="PF08240">
    <property type="entry name" value="ADH_N"/>
    <property type="match status" value="1"/>
</dbReference>
<evidence type="ECO:0000259" key="1">
    <source>
        <dbReference type="SMART" id="SM00829"/>
    </source>
</evidence>
<name>A0A5K1K3K6_9APHY</name>
<dbReference type="GO" id="GO:0003755">
    <property type="term" value="F:peptidyl-prolyl cis-trans isomerase activity"/>
    <property type="evidence" value="ECO:0007669"/>
    <property type="project" value="UniProtKB-EC"/>
</dbReference>
<dbReference type="PANTHER" id="PTHR45348:SF2">
    <property type="entry name" value="ZINC-TYPE ALCOHOL DEHYDROGENASE-LIKE PROTEIN C2E1P3.01"/>
    <property type="match status" value="1"/>
</dbReference>
<dbReference type="SMART" id="SM00829">
    <property type="entry name" value="PKS_ER"/>
    <property type="match status" value="1"/>
</dbReference>
<proteinExistence type="predicted"/>
<dbReference type="AlphaFoldDB" id="A0A5K1K3K6"/>
<gene>
    <name evidence="2" type="primary">I1V1W1</name>
</gene>
<dbReference type="InterPro" id="IPR011032">
    <property type="entry name" value="GroES-like_sf"/>
</dbReference>
<dbReference type="PANTHER" id="PTHR45348">
    <property type="entry name" value="HYPOTHETICAL OXIDOREDUCTASE (EUROFUNG)"/>
    <property type="match status" value="1"/>
</dbReference>
<dbReference type="EMBL" id="LR728418">
    <property type="protein sequence ID" value="VWP00375.1"/>
    <property type="molecule type" value="Genomic_DNA"/>
</dbReference>
<accession>A0A5K1K3K6</accession>
<reference evidence="2" key="1">
    <citation type="submission" date="2019-10" db="EMBL/GenBank/DDBJ databases">
        <authorList>
            <person name="Nor Muhammad N."/>
        </authorList>
    </citation>
    <scope>NUCLEOTIDE SEQUENCE</scope>
</reference>
<dbReference type="InterPro" id="IPR036291">
    <property type="entry name" value="NAD(P)-bd_dom_sf"/>
</dbReference>